<evidence type="ECO:0000313" key="24">
    <source>
        <dbReference type="Proteomes" id="UP000438429"/>
    </source>
</evidence>
<evidence type="ECO:0000256" key="17">
    <source>
        <dbReference type="ARBA" id="ARBA00034430"/>
    </source>
</evidence>
<comment type="similarity">
    <text evidence="2">Belongs to the eukaryotic mitochondrial porin family.</text>
</comment>
<evidence type="ECO:0000256" key="12">
    <source>
        <dbReference type="ARBA" id="ARBA00023128"/>
    </source>
</evidence>
<evidence type="ECO:0000256" key="21">
    <source>
        <dbReference type="SAM" id="Phobius"/>
    </source>
</evidence>
<dbReference type="InterPro" id="IPR003599">
    <property type="entry name" value="Ig_sub"/>
</dbReference>
<evidence type="ECO:0000256" key="7">
    <source>
        <dbReference type="ARBA" id="ARBA00022787"/>
    </source>
</evidence>
<evidence type="ECO:0000256" key="10">
    <source>
        <dbReference type="ARBA" id="ARBA00023065"/>
    </source>
</evidence>
<evidence type="ECO:0000256" key="18">
    <source>
        <dbReference type="ARBA" id="ARBA00035895"/>
    </source>
</evidence>
<feature type="domain" description="Immunoglobulin" evidence="22">
    <location>
        <begin position="36"/>
        <end position="134"/>
    </location>
</feature>
<keyword evidence="11" id="KW-0626">Porin</keyword>
<comment type="catalytic activity">
    <reaction evidence="17">
        <text>K(+)(in) = K(+)(out)</text>
        <dbReference type="Rhea" id="RHEA:29463"/>
        <dbReference type="ChEBI" id="CHEBI:29103"/>
    </reaction>
</comment>
<evidence type="ECO:0000256" key="9">
    <source>
        <dbReference type="ARBA" id="ARBA00023027"/>
    </source>
</evidence>
<dbReference type="GO" id="GO:0008308">
    <property type="term" value="F:voltage-gated monoatomic anion channel activity"/>
    <property type="evidence" value="ECO:0007669"/>
    <property type="project" value="InterPro"/>
</dbReference>
<evidence type="ECO:0000256" key="15">
    <source>
        <dbReference type="ARBA" id="ARBA00024479"/>
    </source>
</evidence>
<evidence type="ECO:0000259" key="22">
    <source>
        <dbReference type="SMART" id="SM00409"/>
    </source>
</evidence>
<dbReference type="Pfam" id="PF01459">
    <property type="entry name" value="Porin_3"/>
    <property type="match status" value="1"/>
</dbReference>
<keyword evidence="13 21" id="KW-0472">Membrane</keyword>
<comment type="subcellular location">
    <subcellularLocation>
        <location evidence="1">Mitochondrion outer membrane</location>
    </subcellularLocation>
</comment>
<evidence type="ECO:0000256" key="19">
    <source>
        <dbReference type="ARBA" id="ARBA00044941"/>
    </source>
</evidence>
<keyword evidence="4" id="KW-1134">Transmembrane beta strand</keyword>
<comment type="catalytic activity">
    <reaction evidence="15">
        <text>a 1,2-diacyl-sn-glycero-3-phospho-L-serine(in) = a 1,2-diacyl-sn-glycero-3-phospho-L-serine(out)</text>
        <dbReference type="Rhea" id="RHEA:38663"/>
        <dbReference type="ChEBI" id="CHEBI:57262"/>
    </reaction>
</comment>
<keyword evidence="3" id="KW-0813">Transport</keyword>
<dbReference type="PRINTS" id="PR00185">
    <property type="entry name" value="EUKARYTPORIN"/>
</dbReference>
<dbReference type="EMBL" id="VEVO01000018">
    <property type="protein sequence ID" value="KAF0027557.1"/>
    <property type="molecule type" value="Genomic_DNA"/>
</dbReference>
<evidence type="ECO:0000256" key="13">
    <source>
        <dbReference type="ARBA" id="ARBA00023136"/>
    </source>
</evidence>
<keyword evidence="6" id="KW-0547">Nucleotide-binding</keyword>
<keyword evidence="7" id="KW-1000">Mitochondrion outer membrane</keyword>
<dbReference type="Gene3D" id="2.40.160.10">
    <property type="entry name" value="Porin"/>
    <property type="match status" value="1"/>
</dbReference>
<evidence type="ECO:0000313" key="23">
    <source>
        <dbReference type="EMBL" id="KAF0027557.1"/>
    </source>
</evidence>
<evidence type="ECO:0000256" key="20">
    <source>
        <dbReference type="ARBA" id="ARBA00050035"/>
    </source>
</evidence>
<comment type="catalytic activity">
    <reaction evidence="14">
        <text>chloride(in) = chloride(out)</text>
        <dbReference type="Rhea" id="RHEA:29823"/>
        <dbReference type="ChEBI" id="CHEBI:17996"/>
    </reaction>
</comment>
<keyword evidence="21" id="KW-1133">Transmembrane helix</keyword>
<dbReference type="InterPro" id="IPR036179">
    <property type="entry name" value="Ig-like_dom_sf"/>
</dbReference>
<gene>
    <name evidence="23" type="ORF">F2P81_020298</name>
</gene>
<protein>
    <recommendedName>
        <fullName evidence="20">Non-selective voltage-gated ion channel VDAC2</fullName>
    </recommendedName>
</protein>
<evidence type="ECO:0000256" key="11">
    <source>
        <dbReference type="ARBA" id="ARBA00023114"/>
    </source>
</evidence>
<evidence type="ECO:0000256" key="6">
    <source>
        <dbReference type="ARBA" id="ARBA00022741"/>
    </source>
</evidence>
<keyword evidence="9" id="KW-0520">NAD</keyword>
<feature type="domain" description="Immunoglobulin" evidence="22">
    <location>
        <begin position="292"/>
        <end position="390"/>
    </location>
</feature>
<name>A0A6A4S3F7_SCOMX</name>
<dbReference type="GO" id="GO:0005741">
    <property type="term" value="C:mitochondrial outer membrane"/>
    <property type="evidence" value="ECO:0007669"/>
    <property type="project" value="UniProtKB-SubCell"/>
</dbReference>
<dbReference type="Gene3D" id="2.60.40.10">
    <property type="entry name" value="Immunoglobulins"/>
    <property type="match status" value="4"/>
</dbReference>
<reference evidence="23 24" key="1">
    <citation type="submission" date="2019-06" db="EMBL/GenBank/DDBJ databases">
        <title>Draft genomes of female and male turbot (Scophthalmus maximus).</title>
        <authorList>
            <person name="Xu H."/>
            <person name="Xu X.-W."/>
            <person name="Shao C."/>
            <person name="Chen S."/>
        </authorList>
    </citation>
    <scope>NUCLEOTIDE SEQUENCE [LARGE SCALE GENOMIC DNA]</scope>
    <source>
        <strain evidence="23">Ysfricsl-2016a</strain>
        <tissue evidence="23">Blood</tissue>
    </source>
</reference>
<dbReference type="SMART" id="SM00409">
    <property type="entry name" value="IG"/>
    <property type="match status" value="4"/>
</dbReference>
<comment type="catalytic activity">
    <reaction evidence="16">
        <text>a 1,2-diacyl-sn-glycero-3-phosphocholine(in) = a 1,2-diacyl-sn-glycero-3-phosphocholine(out)</text>
        <dbReference type="Rhea" id="RHEA:38571"/>
        <dbReference type="ChEBI" id="CHEBI:57643"/>
    </reaction>
</comment>
<organism evidence="23 24">
    <name type="scientific">Scophthalmus maximus</name>
    <name type="common">Turbot</name>
    <name type="synonym">Psetta maxima</name>
    <dbReference type="NCBI Taxonomy" id="52904"/>
    <lineage>
        <taxon>Eukaryota</taxon>
        <taxon>Metazoa</taxon>
        <taxon>Chordata</taxon>
        <taxon>Craniata</taxon>
        <taxon>Vertebrata</taxon>
        <taxon>Euteleostomi</taxon>
        <taxon>Actinopterygii</taxon>
        <taxon>Neopterygii</taxon>
        <taxon>Teleostei</taxon>
        <taxon>Neoteleostei</taxon>
        <taxon>Acanthomorphata</taxon>
        <taxon>Carangaria</taxon>
        <taxon>Pleuronectiformes</taxon>
        <taxon>Pleuronectoidei</taxon>
        <taxon>Scophthalmidae</taxon>
        <taxon>Scophthalmus</taxon>
    </lineage>
</organism>
<sequence>MSLLVFVHYLTGKSIFFGQFTTCIFNTVGIYGMATVNQVSVKAGDSITIPCLYEGVYRNHVKYLCKGRSWSSCTYAVKTNKPDSSGKFSISDDKSQRTFNVTIKDLTHMDTDYWCIVEIHQGTDVGESFQLSFTRGAPALYVDDQEIKGFIGDSISISCHYSASGEMKWCRLGGVCVTGLSGSIDGTGVTIESRDPNVFTVTMSGLTTESSGWYLCVKGALQMPAHVTVTEKHATTLFKQEQVITNWHLCCSASIDLESLVIPLTLLIFIVMVTLFIWFMLKKRRIHSMTTVRKVSVKAGDSITIPCPYDSEYTNRIKYLCQGNKWPYCSVAVKTNQPGRLGRFSISDDTKQRIFSVTVKDLYYTDTHFWCVVEIDWGKDVAESFLLSVTSDTPSLSVDHQEVTGFNGDDITINCYHSNNGEGKWCRLGGDCVTTSSGSIAGARVNISARDHFFTVTMSGLTSESTGWYLCIKGDLQMPVHVNVTERSITTTLTPDSVKNVSVTADQTLAPRVTVDLKRFIIPLSLLSFVVTVVIFLVFIGKKTTEAESSARAGFGFSLQAEEEVSYSTVEYKTKSDQINSVISELSSSGFGLVKLDVKTKSASGVEFKTSGNSNIDTSKVAGTLETKYKRSEYGLTFTEKWNTDNTLGTEITVEDQIAKGLKLTFDTTFAPNTGKKSGKVKTAYKREYVNMGCDVDFDFAGPTIHGAAVVGYEGWLAGYQMSFDTAKSKMTQNNFAIGYKTGDFQLHTNVNDGAEFGGSIYQKVSDKLETAVNLAWTAGSNSTRFGIAAKYQLDKDAAISAKVNNNSLVGVGYTQTLRPGVKLTLSGLVDGKNINAGGHKLGLGLELEA</sequence>
<dbReference type="GO" id="GO:0000166">
    <property type="term" value="F:nucleotide binding"/>
    <property type="evidence" value="ECO:0007669"/>
    <property type="project" value="UniProtKB-KW"/>
</dbReference>
<keyword evidence="8" id="KW-0007">Acetylation</keyword>
<evidence type="ECO:0000256" key="8">
    <source>
        <dbReference type="ARBA" id="ARBA00022990"/>
    </source>
</evidence>
<dbReference type="CDD" id="cd07306">
    <property type="entry name" value="Porin3_VDAC"/>
    <property type="match status" value="1"/>
</dbReference>
<dbReference type="SUPFAM" id="SSF48726">
    <property type="entry name" value="Immunoglobulin"/>
    <property type="match status" value="4"/>
</dbReference>
<feature type="domain" description="Immunoglobulin" evidence="22">
    <location>
        <begin position="144"/>
        <end position="230"/>
    </location>
</feature>
<comment type="catalytic activity">
    <reaction evidence="18">
        <text>a 1,2-diacyl-sn-glycero-3-phospho-(1D-myo-inositol)(in) = a 1,2-diacyl-sn-glycero-3-phospho-(1D-myo-inositol)(out)</text>
        <dbReference type="Rhea" id="RHEA:38691"/>
        <dbReference type="ChEBI" id="CHEBI:57880"/>
    </reaction>
</comment>
<evidence type="ECO:0000256" key="14">
    <source>
        <dbReference type="ARBA" id="ARBA00024167"/>
    </source>
</evidence>
<comment type="caution">
    <text evidence="23">The sequence shown here is derived from an EMBL/GenBank/DDBJ whole genome shotgun (WGS) entry which is preliminary data.</text>
</comment>
<dbReference type="GO" id="GO:0046930">
    <property type="term" value="C:pore complex"/>
    <property type="evidence" value="ECO:0007669"/>
    <property type="project" value="UniProtKB-KW"/>
</dbReference>
<dbReference type="GO" id="GO:0015288">
    <property type="term" value="F:porin activity"/>
    <property type="evidence" value="ECO:0007669"/>
    <property type="project" value="UniProtKB-KW"/>
</dbReference>
<proteinExistence type="inferred from homology"/>
<evidence type="ECO:0000256" key="1">
    <source>
        <dbReference type="ARBA" id="ARBA00004294"/>
    </source>
</evidence>
<evidence type="ECO:0000256" key="3">
    <source>
        <dbReference type="ARBA" id="ARBA00022448"/>
    </source>
</evidence>
<feature type="transmembrane region" description="Helical" evidence="21">
    <location>
        <begin position="520"/>
        <end position="540"/>
    </location>
</feature>
<accession>A0A6A4S3F7</accession>
<comment type="function">
    <text evidence="19">Catalyzes the scrambling of phospholipids across the outer mitochondrial membrane; the mechanism is unrelated to channel activity and is capable of translocating both anionic and zwitterionic phospholipids.</text>
</comment>
<dbReference type="InterPro" id="IPR023614">
    <property type="entry name" value="Porin_dom_sf"/>
</dbReference>
<dbReference type="PANTHER" id="PTHR11743">
    <property type="entry name" value="VOLTAGE-DEPENDENT ANION-SELECTIVE CHANNEL"/>
    <property type="match status" value="1"/>
</dbReference>
<evidence type="ECO:0000256" key="2">
    <source>
        <dbReference type="ARBA" id="ARBA00007780"/>
    </source>
</evidence>
<keyword evidence="12" id="KW-0496">Mitochondrion</keyword>
<keyword evidence="5 21" id="KW-0812">Transmembrane</keyword>
<dbReference type="InterPro" id="IPR001925">
    <property type="entry name" value="Porin_Euk"/>
</dbReference>
<evidence type="ECO:0000256" key="5">
    <source>
        <dbReference type="ARBA" id="ARBA00022692"/>
    </source>
</evidence>
<dbReference type="Proteomes" id="UP000438429">
    <property type="component" value="Unassembled WGS sequence"/>
</dbReference>
<evidence type="ECO:0000256" key="4">
    <source>
        <dbReference type="ARBA" id="ARBA00022452"/>
    </source>
</evidence>
<dbReference type="AlphaFoldDB" id="A0A6A4S3F7"/>
<feature type="domain" description="Immunoglobulin" evidence="22">
    <location>
        <begin position="400"/>
        <end position="485"/>
    </location>
</feature>
<dbReference type="InterPro" id="IPR013783">
    <property type="entry name" value="Ig-like_fold"/>
</dbReference>
<evidence type="ECO:0000256" key="16">
    <source>
        <dbReference type="ARBA" id="ARBA00024631"/>
    </source>
</evidence>
<dbReference type="PANTHER" id="PTHR11743:SF12">
    <property type="entry name" value="VOLTAGE-DEPENDENT ANION-SELECTIVE CHANNEL PROTEIN 2"/>
    <property type="match status" value="1"/>
</dbReference>
<dbReference type="InterPro" id="IPR027246">
    <property type="entry name" value="Porin_Euk/Tom40"/>
</dbReference>
<keyword evidence="10" id="KW-0406">Ion transport</keyword>
<feature type="transmembrane region" description="Helical" evidence="21">
    <location>
        <begin position="260"/>
        <end position="281"/>
    </location>
</feature>
<dbReference type="FunFam" id="2.40.160.10:FF:000001">
    <property type="entry name" value="Voltage-dependent anion-selective channel protein 2"/>
    <property type="match status" value="1"/>
</dbReference>